<dbReference type="EMBL" id="CP064654">
    <property type="protein sequence ID" value="QPC98151.1"/>
    <property type="molecule type" value="Genomic_DNA"/>
</dbReference>
<evidence type="ECO:0000313" key="2">
    <source>
        <dbReference type="Proteomes" id="UP000594459"/>
    </source>
</evidence>
<dbReference type="RefSeq" id="WP_200981158.1">
    <property type="nucleotide sequence ID" value="NZ_CP064654.1"/>
</dbReference>
<dbReference type="AlphaFoldDB" id="A0A7S8F2W0"/>
<name>A0A7S8F2W0_9SPHN</name>
<accession>A0A7S8F2W0</accession>
<proteinExistence type="predicted"/>
<evidence type="ECO:0000313" key="1">
    <source>
        <dbReference type="EMBL" id="QPC98151.1"/>
    </source>
</evidence>
<dbReference type="KEGG" id="qso:IRL76_09710"/>
<sequence>MATETTQLLAIGRDMQLGETQIPFTDDEIKEAVLDNLRSCHSGSPLGPPVRIVPESLCLEIEQILMFGNLHARGSDRAH</sequence>
<organism evidence="1 2">
    <name type="scientific">Qipengyuania soli</name>
    <dbReference type="NCBI Taxonomy" id="2782568"/>
    <lineage>
        <taxon>Bacteria</taxon>
        <taxon>Pseudomonadati</taxon>
        <taxon>Pseudomonadota</taxon>
        <taxon>Alphaproteobacteria</taxon>
        <taxon>Sphingomonadales</taxon>
        <taxon>Erythrobacteraceae</taxon>
        <taxon>Qipengyuania</taxon>
    </lineage>
</organism>
<keyword evidence="2" id="KW-1185">Reference proteome</keyword>
<dbReference type="Proteomes" id="UP000594459">
    <property type="component" value="Chromosome"/>
</dbReference>
<protein>
    <submittedName>
        <fullName evidence="1">Uncharacterized protein</fullName>
    </submittedName>
</protein>
<gene>
    <name evidence="1" type="ORF">IRL76_09710</name>
</gene>
<reference evidence="1 2" key="1">
    <citation type="submission" date="2020-11" db="EMBL/GenBank/DDBJ databases">
        <title>The genome sequence of Erythrobacter sp. 6D36.</title>
        <authorList>
            <person name="Liu Y."/>
        </authorList>
    </citation>
    <scope>NUCLEOTIDE SEQUENCE [LARGE SCALE GENOMIC DNA]</scope>
    <source>
        <strain evidence="1 2">6D36</strain>
    </source>
</reference>